<gene>
    <name evidence="2" type="ORF">ATH50_3216</name>
</gene>
<evidence type="ECO:0000313" key="3">
    <source>
        <dbReference type="Proteomes" id="UP000277326"/>
    </source>
</evidence>
<evidence type="ECO:0000256" key="1">
    <source>
        <dbReference type="SAM" id="Phobius"/>
    </source>
</evidence>
<keyword evidence="1" id="KW-0472">Membrane</keyword>
<dbReference type="AlphaFoldDB" id="A0A3M0CSK7"/>
<dbReference type="RefSeq" id="WP_277872152.1">
    <property type="nucleotide sequence ID" value="NZ_CP034145.1"/>
</dbReference>
<dbReference type="EMBL" id="REFS01000007">
    <property type="protein sequence ID" value="RMB12551.1"/>
    <property type="molecule type" value="Genomic_DNA"/>
</dbReference>
<proteinExistence type="predicted"/>
<name>A0A3M0CSK7_9EURY</name>
<dbReference type="GeneID" id="80090999"/>
<accession>A0A3M0CSK7</accession>
<feature type="transmembrane region" description="Helical" evidence="1">
    <location>
        <begin position="20"/>
        <end position="42"/>
    </location>
</feature>
<comment type="caution">
    <text evidence="2">The sequence shown here is derived from an EMBL/GenBank/DDBJ whole genome shotgun (WGS) entry which is preliminary data.</text>
</comment>
<keyword evidence="1" id="KW-1133">Transmembrane helix</keyword>
<dbReference type="Proteomes" id="UP000277326">
    <property type="component" value="Unassembled WGS sequence"/>
</dbReference>
<keyword evidence="1" id="KW-0812">Transmembrane</keyword>
<reference evidence="2 3" key="1">
    <citation type="journal article" date="2015" name="Stand. Genomic Sci.">
        <title>Genomic Encyclopedia of Bacterial and Archaeal Type Strains, Phase III: the genomes of soil and plant-associated and newly described type strains.</title>
        <authorList>
            <person name="Whitman W.B."/>
            <person name="Woyke T."/>
            <person name="Klenk H.P."/>
            <person name="Zhou Y."/>
            <person name="Lilburn T.G."/>
            <person name="Beck B.J."/>
            <person name="De Vos P."/>
            <person name="Vandamme P."/>
            <person name="Eisen J.A."/>
            <person name="Garrity G."/>
            <person name="Hugenholtz P."/>
            <person name="Kyrpides N.C."/>
        </authorList>
    </citation>
    <scope>NUCLEOTIDE SEQUENCE [LARGE SCALE GENOMIC DNA]</scope>
    <source>
        <strain evidence="2 3">CGMCC 1.10124</strain>
    </source>
</reference>
<protein>
    <submittedName>
        <fullName evidence="2">Uncharacterized protein</fullName>
    </submittedName>
</protein>
<evidence type="ECO:0000313" key="2">
    <source>
        <dbReference type="EMBL" id="RMB12551.1"/>
    </source>
</evidence>
<organism evidence="2 3">
    <name type="scientific">Haloplanus aerogenes</name>
    <dbReference type="NCBI Taxonomy" id="660522"/>
    <lineage>
        <taxon>Archaea</taxon>
        <taxon>Methanobacteriati</taxon>
        <taxon>Methanobacteriota</taxon>
        <taxon>Stenosarchaea group</taxon>
        <taxon>Halobacteria</taxon>
        <taxon>Halobacteriales</taxon>
        <taxon>Haloferacaceae</taxon>
        <taxon>Haloplanus</taxon>
    </lineage>
</organism>
<sequence length="43" mass="4777">MASKETRPTTADELDMFPDWVYQIPGLILIALGFGGVVYLSLF</sequence>